<evidence type="ECO:0000313" key="1">
    <source>
        <dbReference type="EnsemblMetazoa" id="GAUT007986-PA"/>
    </source>
</evidence>
<organism evidence="1 2">
    <name type="scientific">Glossina austeni</name>
    <name type="common">Savannah tsetse fly</name>
    <dbReference type="NCBI Taxonomy" id="7395"/>
    <lineage>
        <taxon>Eukaryota</taxon>
        <taxon>Metazoa</taxon>
        <taxon>Ecdysozoa</taxon>
        <taxon>Arthropoda</taxon>
        <taxon>Hexapoda</taxon>
        <taxon>Insecta</taxon>
        <taxon>Pterygota</taxon>
        <taxon>Neoptera</taxon>
        <taxon>Endopterygota</taxon>
        <taxon>Diptera</taxon>
        <taxon>Brachycera</taxon>
        <taxon>Muscomorpha</taxon>
        <taxon>Hippoboscoidea</taxon>
        <taxon>Glossinidae</taxon>
        <taxon>Glossina</taxon>
    </lineage>
</organism>
<sequence length="139" mass="15037">MKRYICKTPYRNVITLKNNLCKFFDKVAVRRYVRGGIRVDLVNGTVGSVDLSRFNGGMVGDTFTIAAFVGIVEGSFEENSCEESPMANQLKLSSDRIDQTGHFRHLLITTTAAVAVAVAAAAPAPAAAAPTAQQHKQQH</sequence>
<dbReference type="Proteomes" id="UP000078200">
    <property type="component" value="Unassembled WGS sequence"/>
</dbReference>
<name>A0A1A9UL29_GLOAU</name>
<dbReference type="AlphaFoldDB" id="A0A1A9UL29"/>
<reference evidence="1" key="1">
    <citation type="submission" date="2020-05" db="UniProtKB">
        <authorList>
            <consortium name="EnsemblMetazoa"/>
        </authorList>
    </citation>
    <scope>IDENTIFICATION</scope>
    <source>
        <strain evidence="1">TTRI</strain>
    </source>
</reference>
<accession>A0A1A9UL29</accession>
<protein>
    <submittedName>
        <fullName evidence="1">Uncharacterized protein</fullName>
    </submittedName>
</protein>
<dbReference type="VEuPathDB" id="VectorBase:GAUT007986"/>
<proteinExistence type="predicted"/>
<keyword evidence="2" id="KW-1185">Reference proteome</keyword>
<dbReference type="EnsemblMetazoa" id="GAUT007986-RA">
    <property type="protein sequence ID" value="GAUT007986-PA"/>
    <property type="gene ID" value="GAUT007986"/>
</dbReference>
<evidence type="ECO:0000313" key="2">
    <source>
        <dbReference type="Proteomes" id="UP000078200"/>
    </source>
</evidence>